<evidence type="ECO:0000313" key="2">
    <source>
        <dbReference type="Proteomes" id="UP001497700"/>
    </source>
</evidence>
<dbReference type="Proteomes" id="UP001497700">
    <property type="component" value="Unassembled WGS sequence"/>
</dbReference>
<name>A0ACB9YSG9_9PEZI</name>
<reference evidence="1 2" key="1">
    <citation type="journal article" date="2022" name="New Phytol.">
        <title>Ecological generalism drives hyperdiversity of secondary metabolite gene clusters in xylarialean endophytes.</title>
        <authorList>
            <person name="Franco M.E.E."/>
            <person name="Wisecaver J.H."/>
            <person name="Arnold A.E."/>
            <person name="Ju Y.M."/>
            <person name="Slot J.C."/>
            <person name="Ahrendt S."/>
            <person name="Moore L.P."/>
            <person name="Eastman K.E."/>
            <person name="Scott K."/>
            <person name="Konkel Z."/>
            <person name="Mondo S.J."/>
            <person name="Kuo A."/>
            <person name="Hayes R.D."/>
            <person name="Haridas S."/>
            <person name="Andreopoulos B."/>
            <person name="Riley R."/>
            <person name="LaButti K."/>
            <person name="Pangilinan J."/>
            <person name="Lipzen A."/>
            <person name="Amirebrahimi M."/>
            <person name="Yan J."/>
            <person name="Adam C."/>
            <person name="Keymanesh K."/>
            <person name="Ng V."/>
            <person name="Louie K."/>
            <person name="Northen T."/>
            <person name="Drula E."/>
            <person name="Henrissat B."/>
            <person name="Hsieh H.M."/>
            <person name="Youens-Clark K."/>
            <person name="Lutzoni F."/>
            <person name="Miadlikowska J."/>
            <person name="Eastwood D.C."/>
            <person name="Hamelin R.C."/>
            <person name="Grigoriev I.V."/>
            <person name="U'Ren J.M."/>
        </authorList>
    </citation>
    <scope>NUCLEOTIDE SEQUENCE [LARGE SCALE GENOMIC DNA]</scope>
    <source>
        <strain evidence="1 2">CBS 119005</strain>
    </source>
</reference>
<keyword evidence="2" id="KW-1185">Reference proteome</keyword>
<accession>A0ACB9YSG9</accession>
<dbReference type="EMBL" id="MU393529">
    <property type="protein sequence ID" value="KAI4862268.1"/>
    <property type="molecule type" value="Genomic_DNA"/>
</dbReference>
<comment type="caution">
    <text evidence="1">The sequence shown here is derived from an EMBL/GenBank/DDBJ whole genome shotgun (WGS) entry which is preliminary data.</text>
</comment>
<proteinExistence type="predicted"/>
<protein>
    <submittedName>
        <fullName evidence="1">Uncharacterized protein</fullName>
    </submittedName>
</protein>
<evidence type="ECO:0000313" key="1">
    <source>
        <dbReference type="EMBL" id="KAI4862268.1"/>
    </source>
</evidence>
<gene>
    <name evidence="1" type="ORF">F4820DRAFT_430917</name>
</gene>
<organism evidence="1 2">
    <name type="scientific">Hypoxylon rubiginosum</name>
    <dbReference type="NCBI Taxonomy" id="110542"/>
    <lineage>
        <taxon>Eukaryota</taxon>
        <taxon>Fungi</taxon>
        <taxon>Dikarya</taxon>
        <taxon>Ascomycota</taxon>
        <taxon>Pezizomycotina</taxon>
        <taxon>Sordariomycetes</taxon>
        <taxon>Xylariomycetidae</taxon>
        <taxon>Xylariales</taxon>
        <taxon>Hypoxylaceae</taxon>
        <taxon>Hypoxylon</taxon>
    </lineage>
</organism>
<sequence>MAAPSPSRAYWRSTLKDSSPSAALVFSKGTRCLQSHHPAGEAAYFSGSSPTTWFRTELKMPSAPITASK</sequence>